<organism evidence="9 10">
    <name type="scientific">Aequorivita echinoideorum</name>
    <dbReference type="NCBI Taxonomy" id="1549647"/>
    <lineage>
        <taxon>Bacteria</taxon>
        <taxon>Pseudomonadati</taxon>
        <taxon>Bacteroidota</taxon>
        <taxon>Flavobacteriia</taxon>
        <taxon>Flavobacteriales</taxon>
        <taxon>Flavobacteriaceae</taxon>
        <taxon>Aequorivita</taxon>
    </lineage>
</organism>
<feature type="transmembrane region" description="Helical" evidence="7">
    <location>
        <begin position="440"/>
        <end position="458"/>
    </location>
</feature>
<dbReference type="InterPro" id="IPR006037">
    <property type="entry name" value="RCK_C"/>
</dbReference>
<keyword evidence="10" id="KW-1185">Reference proteome</keyword>
<dbReference type="PANTHER" id="PTHR43652:SF2">
    <property type="entry name" value="BASIC AMINO ACID ANTIPORTER YFCC-RELATED"/>
    <property type="match status" value="1"/>
</dbReference>
<feature type="transmembrane region" description="Helical" evidence="7">
    <location>
        <begin position="478"/>
        <end position="494"/>
    </location>
</feature>
<dbReference type="PROSITE" id="PS51202">
    <property type="entry name" value="RCK_C"/>
    <property type="match status" value="2"/>
</dbReference>
<evidence type="ECO:0000259" key="8">
    <source>
        <dbReference type="PROSITE" id="PS51202"/>
    </source>
</evidence>
<keyword evidence="3 7" id="KW-0812">Transmembrane</keyword>
<keyword evidence="4" id="KW-0677">Repeat</keyword>
<feature type="transmembrane region" description="Helical" evidence="7">
    <location>
        <begin position="524"/>
        <end position="550"/>
    </location>
</feature>
<evidence type="ECO:0000256" key="4">
    <source>
        <dbReference type="ARBA" id="ARBA00022737"/>
    </source>
</evidence>
<dbReference type="EMBL" id="JAHCTB010000003">
    <property type="protein sequence ID" value="MBT0608004.1"/>
    <property type="molecule type" value="Genomic_DNA"/>
</dbReference>
<proteinExistence type="predicted"/>
<protein>
    <submittedName>
        <fullName evidence="9">Anion permease</fullName>
    </submittedName>
</protein>
<keyword evidence="2" id="KW-0813">Transport</keyword>
<dbReference type="InterPro" id="IPR051679">
    <property type="entry name" value="DASS-Related_Transporters"/>
</dbReference>
<evidence type="ECO:0000256" key="6">
    <source>
        <dbReference type="ARBA" id="ARBA00023136"/>
    </source>
</evidence>
<dbReference type="PANTHER" id="PTHR43652">
    <property type="entry name" value="BASIC AMINO ACID ANTIPORTER YFCC-RELATED"/>
    <property type="match status" value="1"/>
</dbReference>
<feature type="transmembrane region" description="Helical" evidence="7">
    <location>
        <begin position="133"/>
        <end position="152"/>
    </location>
</feature>
<dbReference type="Pfam" id="PF03600">
    <property type="entry name" value="CitMHS"/>
    <property type="match status" value="1"/>
</dbReference>
<evidence type="ECO:0000256" key="1">
    <source>
        <dbReference type="ARBA" id="ARBA00004141"/>
    </source>
</evidence>
<evidence type="ECO:0000313" key="9">
    <source>
        <dbReference type="EMBL" id="MBT0608004.1"/>
    </source>
</evidence>
<keyword evidence="6 7" id="KW-0472">Membrane</keyword>
<gene>
    <name evidence="9" type="ORF">KIV10_07410</name>
</gene>
<feature type="transmembrane region" description="Helical" evidence="7">
    <location>
        <begin position="172"/>
        <end position="194"/>
    </location>
</feature>
<comment type="subcellular location">
    <subcellularLocation>
        <location evidence="1">Membrane</location>
        <topology evidence="1">Multi-pass membrane protein</topology>
    </subcellularLocation>
</comment>
<evidence type="ECO:0000256" key="7">
    <source>
        <dbReference type="SAM" id="Phobius"/>
    </source>
</evidence>
<sequence length="585" mass="63464">MEIALVIGLLVLVIILFATEKFSVDIVTIGMLVILALFGIISPQEAFEGFSSDFIIILASIFIISGALSETGLLDKVGSQMIKVVKSKTLFVGYTMFVTGALSAFMNNTTVTALVTGPVIGMCRKLDLSPSKVLIPVAFASILGGTCTLIGTSTNVAVSGYIAQAGMEPLSFFEILGIGLIFLFTGIVFILIFYKKLLPDHKDGGYNERYEIAQYLSEILVSEKSALVGQVAFASDIAKMQIRILKIIRNKEEFIPRPSTRIQAKDIMLVECSVEDLIRIKEKPGLDVLADTIGEKQVENEKVMMAELLITPGSRLINHTLKESRFRQNYDLVVLAVQRFGGTVSQKIGGLKLRIGDTLLVQGTQEDIDNNRNSNEFSVVGDFRVTMFKEKKGIFAAVIFLIAILAGTLGWAPLSIAFMAAALLTVLSGAINVERVYQIINWKLLILIGGMTAFGTAMENSGASQFLAENIMKLLGDMGPMYVLGGFVLLVILLTQPMSNAAAALVVLPVAIDTAALLETDPRTFAIAIMLGASVSLIAPFEPSCILVFGPGKYKFSDFLKVGLPLTLILFIFLMLLVPIFWPLQ</sequence>
<evidence type="ECO:0000256" key="3">
    <source>
        <dbReference type="ARBA" id="ARBA00022692"/>
    </source>
</evidence>
<feature type="transmembrane region" description="Helical" evidence="7">
    <location>
        <begin position="393"/>
        <end position="410"/>
    </location>
</feature>
<evidence type="ECO:0000256" key="5">
    <source>
        <dbReference type="ARBA" id="ARBA00022989"/>
    </source>
</evidence>
<keyword evidence="5 7" id="KW-1133">Transmembrane helix</keyword>
<feature type="transmembrane region" description="Helical" evidence="7">
    <location>
        <begin position="28"/>
        <end position="47"/>
    </location>
</feature>
<accession>A0ABS5S483</accession>
<dbReference type="InterPro" id="IPR036721">
    <property type="entry name" value="RCK_C_sf"/>
</dbReference>
<reference evidence="9 10" key="1">
    <citation type="submission" date="2021-05" db="EMBL/GenBank/DDBJ databases">
        <title>Aequorivita echinoideorum JCM 30378 genome.</title>
        <authorList>
            <person name="Zhang H."/>
            <person name="Li C."/>
        </authorList>
    </citation>
    <scope>NUCLEOTIDE SEQUENCE [LARGE SCALE GENOMIC DNA]</scope>
    <source>
        <strain evidence="9 10">JCM30378</strain>
    </source>
</reference>
<dbReference type="Pfam" id="PF02080">
    <property type="entry name" value="TrkA_C"/>
    <property type="match status" value="2"/>
</dbReference>
<dbReference type="Proteomes" id="UP001297092">
    <property type="component" value="Unassembled WGS sequence"/>
</dbReference>
<feature type="transmembrane region" description="Helical" evidence="7">
    <location>
        <begin position="416"/>
        <end position="433"/>
    </location>
</feature>
<feature type="transmembrane region" description="Helical" evidence="7">
    <location>
        <begin position="501"/>
        <end position="518"/>
    </location>
</feature>
<name>A0ABS5S483_9FLAO</name>
<dbReference type="RefSeq" id="WP_214112886.1">
    <property type="nucleotide sequence ID" value="NZ_JAHCTB010000003.1"/>
</dbReference>
<comment type="caution">
    <text evidence="9">The sequence shown here is derived from an EMBL/GenBank/DDBJ whole genome shotgun (WGS) entry which is preliminary data.</text>
</comment>
<feature type="domain" description="RCK C-terminal" evidence="8">
    <location>
        <begin position="293"/>
        <end position="377"/>
    </location>
</feature>
<evidence type="ECO:0000313" key="10">
    <source>
        <dbReference type="Proteomes" id="UP001297092"/>
    </source>
</evidence>
<feature type="transmembrane region" description="Helical" evidence="7">
    <location>
        <begin position="562"/>
        <end position="582"/>
    </location>
</feature>
<feature type="transmembrane region" description="Helical" evidence="7">
    <location>
        <begin position="54"/>
        <end position="74"/>
    </location>
</feature>
<dbReference type="Gene3D" id="3.30.70.1450">
    <property type="entry name" value="Regulator of K+ conductance, C-terminal domain"/>
    <property type="match status" value="2"/>
</dbReference>
<dbReference type="SUPFAM" id="SSF116726">
    <property type="entry name" value="TrkA C-terminal domain-like"/>
    <property type="match status" value="2"/>
</dbReference>
<feature type="domain" description="RCK C-terminal" evidence="8">
    <location>
        <begin position="203"/>
        <end position="286"/>
    </location>
</feature>
<feature type="transmembrane region" description="Helical" evidence="7">
    <location>
        <begin position="94"/>
        <end position="121"/>
    </location>
</feature>
<dbReference type="InterPro" id="IPR004680">
    <property type="entry name" value="Cit_transptr-like_dom"/>
</dbReference>
<evidence type="ECO:0000256" key="2">
    <source>
        <dbReference type="ARBA" id="ARBA00022448"/>
    </source>
</evidence>